<feature type="region of interest" description="Disordered" evidence="1">
    <location>
        <begin position="1"/>
        <end position="45"/>
    </location>
</feature>
<feature type="transmembrane region" description="Helical" evidence="2">
    <location>
        <begin position="63"/>
        <end position="82"/>
    </location>
</feature>
<keyword evidence="2" id="KW-1133">Transmembrane helix</keyword>
<evidence type="ECO:0000256" key="1">
    <source>
        <dbReference type="SAM" id="MobiDB-lite"/>
    </source>
</evidence>
<dbReference type="AlphaFoldDB" id="A0A816XXE7"/>
<evidence type="ECO:0000313" key="3">
    <source>
        <dbReference type="EMBL" id="CAF2152024.1"/>
    </source>
</evidence>
<keyword evidence="2" id="KW-0812">Transmembrane</keyword>
<dbReference type="EMBL" id="HG994355">
    <property type="protein sequence ID" value="CAF2152024.1"/>
    <property type="molecule type" value="Genomic_DNA"/>
</dbReference>
<name>A0A816XXE7_BRANA</name>
<feature type="compositionally biased region" description="Polar residues" evidence="1">
    <location>
        <begin position="1"/>
        <end position="10"/>
    </location>
</feature>
<dbReference type="Proteomes" id="UP001295469">
    <property type="component" value="Chromosome A01"/>
</dbReference>
<gene>
    <name evidence="3" type="ORF">DARMORV10_A01P26200.1</name>
</gene>
<accession>A0A816XXE7</accession>
<keyword evidence="2" id="KW-0472">Membrane</keyword>
<proteinExistence type="predicted"/>
<organism evidence="3">
    <name type="scientific">Brassica napus</name>
    <name type="common">Rape</name>
    <dbReference type="NCBI Taxonomy" id="3708"/>
    <lineage>
        <taxon>Eukaryota</taxon>
        <taxon>Viridiplantae</taxon>
        <taxon>Streptophyta</taxon>
        <taxon>Embryophyta</taxon>
        <taxon>Tracheophyta</taxon>
        <taxon>Spermatophyta</taxon>
        <taxon>Magnoliopsida</taxon>
        <taxon>eudicotyledons</taxon>
        <taxon>Gunneridae</taxon>
        <taxon>Pentapetalae</taxon>
        <taxon>rosids</taxon>
        <taxon>malvids</taxon>
        <taxon>Brassicales</taxon>
        <taxon>Brassicaceae</taxon>
        <taxon>Brassiceae</taxon>
        <taxon>Brassica</taxon>
    </lineage>
</organism>
<protein>
    <submittedName>
        <fullName evidence="3">(rape) hypothetical protein</fullName>
    </submittedName>
</protein>
<evidence type="ECO:0000256" key="2">
    <source>
        <dbReference type="SAM" id="Phobius"/>
    </source>
</evidence>
<sequence>MSNGTDQAQPPSEKLSLPVESRPKKRASPGDNWAPPPGWTTEEKVRTSGTKAGLVDKVLDRNLQISPLNFFFLVCLLIRIGIETD</sequence>
<dbReference type="Gene3D" id="3.30.890.10">
    <property type="entry name" value="Methyl-cpg-binding Protein 2, Chain A"/>
    <property type="match status" value="1"/>
</dbReference>
<reference evidence="3" key="1">
    <citation type="submission" date="2021-01" db="EMBL/GenBank/DDBJ databases">
        <authorList>
            <consortium name="Genoscope - CEA"/>
            <person name="William W."/>
        </authorList>
    </citation>
    <scope>NUCLEOTIDE SEQUENCE</scope>
</reference>